<dbReference type="AlphaFoldDB" id="X1JPJ1"/>
<protein>
    <recommendedName>
        <fullName evidence="2">Isoleucine--tRNA ligase</fullName>
    </recommendedName>
</protein>
<sequence length="212" mass="24114">DQEEKRVLIEMEEIIKEELNVKNIVFRENEEELVEYSAKPNYRVLGKTLGSNMKAAASRIENLSMREIQSLLEGATLSIDLGVRFFDLTREGVGIIRHEKENLKVLNEGSLTVALDPELTEELLQEGLIRDLVRSIQSLRKEMGLNVTDRIKLYMFGAEGLKTAVEAFQEHLTSETLAISWTWKKHDSAVELKCGRENCFVYLKKTEAVGAV</sequence>
<dbReference type="SUPFAM" id="SSF47323">
    <property type="entry name" value="Anticodon-binding domain of a subclass of class I aminoacyl-tRNA synthetases"/>
    <property type="match status" value="1"/>
</dbReference>
<dbReference type="GO" id="GO:0004822">
    <property type="term" value="F:isoleucine-tRNA ligase activity"/>
    <property type="evidence" value="ECO:0007669"/>
    <property type="project" value="InterPro"/>
</dbReference>
<dbReference type="PANTHER" id="PTHR42780">
    <property type="entry name" value="SOLEUCYL-TRNA SYNTHETASE"/>
    <property type="match status" value="1"/>
</dbReference>
<dbReference type="EMBL" id="BARU01028531">
    <property type="protein sequence ID" value="GAH71713.1"/>
    <property type="molecule type" value="Genomic_DNA"/>
</dbReference>
<organism evidence="1">
    <name type="scientific">marine sediment metagenome</name>
    <dbReference type="NCBI Taxonomy" id="412755"/>
    <lineage>
        <taxon>unclassified sequences</taxon>
        <taxon>metagenomes</taxon>
        <taxon>ecological metagenomes</taxon>
    </lineage>
</organism>
<dbReference type="PANTHER" id="PTHR42780:SF1">
    <property type="entry name" value="ISOLEUCINE--TRNA LIGASE, CYTOPLASMIC"/>
    <property type="match status" value="1"/>
</dbReference>
<accession>X1JPJ1</accession>
<evidence type="ECO:0000313" key="1">
    <source>
        <dbReference type="EMBL" id="GAH71713.1"/>
    </source>
</evidence>
<dbReference type="InterPro" id="IPR023586">
    <property type="entry name" value="Ile-tRNA-ligase_type2"/>
</dbReference>
<proteinExistence type="predicted"/>
<comment type="caution">
    <text evidence="1">The sequence shown here is derived from an EMBL/GenBank/DDBJ whole genome shotgun (WGS) entry which is preliminary data.</text>
</comment>
<feature type="non-terminal residue" evidence="1">
    <location>
        <position position="1"/>
    </location>
</feature>
<dbReference type="GO" id="GO:0005524">
    <property type="term" value="F:ATP binding"/>
    <property type="evidence" value="ECO:0007669"/>
    <property type="project" value="InterPro"/>
</dbReference>
<dbReference type="InterPro" id="IPR009080">
    <property type="entry name" value="tRNAsynth_Ia_anticodon-bd"/>
</dbReference>
<evidence type="ECO:0008006" key="2">
    <source>
        <dbReference type="Google" id="ProtNLM"/>
    </source>
</evidence>
<reference evidence="1" key="1">
    <citation type="journal article" date="2014" name="Front. Microbiol.">
        <title>High frequency of phylogenetically diverse reductive dehalogenase-homologous genes in deep subseafloor sedimentary metagenomes.</title>
        <authorList>
            <person name="Kawai M."/>
            <person name="Futagami T."/>
            <person name="Toyoda A."/>
            <person name="Takaki Y."/>
            <person name="Nishi S."/>
            <person name="Hori S."/>
            <person name="Arai W."/>
            <person name="Tsubouchi T."/>
            <person name="Morono Y."/>
            <person name="Uchiyama I."/>
            <person name="Ito T."/>
            <person name="Fujiyama A."/>
            <person name="Inagaki F."/>
            <person name="Takami H."/>
        </authorList>
    </citation>
    <scope>NUCLEOTIDE SEQUENCE</scope>
    <source>
        <strain evidence="1">Expedition CK06-06</strain>
    </source>
</reference>
<dbReference type="GO" id="GO:0006428">
    <property type="term" value="P:isoleucyl-tRNA aminoacylation"/>
    <property type="evidence" value="ECO:0007669"/>
    <property type="project" value="TreeGrafter"/>
</dbReference>
<dbReference type="Pfam" id="PF19302">
    <property type="entry name" value="DUF5915"/>
    <property type="match status" value="1"/>
</dbReference>
<name>X1JPJ1_9ZZZZ</name>
<gene>
    <name evidence="1" type="ORF">S03H2_45526</name>
</gene>